<evidence type="ECO:0000313" key="1">
    <source>
        <dbReference type="EMBL" id="KGO79725.1"/>
    </source>
</evidence>
<dbReference type="AlphaFoldDB" id="A0A0A2LUB7"/>
<dbReference type="RefSeq" id="WP_035134809.1">
    <property type="nucleotide sequence ID" value="NZ_JRLV01000015.1"/>
</dbReference>
<protein>
    <submittedName>
        <fullName evidence="1">Uncharacterized protein</fullName>
    </submittedName>
</protein>
<organism evidence="1 2">
    <name type="scientific">Flavobacterium beibuense F44-8</name>
    <dbReference type="NCBI Taxonomy" id="1406840"/>
    <lineage>
        <taxon>Bacteria</taxon>
        <taxon>Pseudomonadati</taxon>
        <taxon>Bacteroidota</taxon>
        <taxon>Flavobacteriia</taxon>
        <taxon>Flavobacteriales</taxon>
        <taxon>Flavobacteriaceae</taxon>
        <taxon>Flavobacterium</taxon>
    </lineage>
</organism>
<name>A0A0A2LUB7_9FLAO</name>
<sequence length="200" mass="23216">MKNYLLFIVLLLSVKMYSQQKGDSIQVKGIMAVEVCRQNEFNPCFNFSPTDKTKNPMLYKIGEDGNPDFTVAYAIPFPTSDILEFDNADKLYDAVFDQHPITDSLDVCLSKKQVKRIRRFLKKEVNNVEKNYRKDKRGTVKYTFDGCITYYLYQVDLLCVYHGILPVNRVNEDGEKLVFEEDTKVYYIKKVNAITPVNSD</sequence>
<comment type="caution">
    <text evidence="1">The sequence shown here is derived from an EMBL/GenBank/DDBJ whole genome shotgun (WGS) entry which is preliminary data.</text>
</comment>
<proteinExistence type="predicted"/>
<dbReference type="STRING" id="1406840.Q763_12825"/>
<gene>
    <name evidence="1" type="ORF">Q763_12825</name>
</gene>
<keyword evidence="2" id="KW-1185">Reference proteome</keyword>
<reference evidence="1 2" key="1">
    <citation type="submission" date="2013-09" db="EMBL/GenBank/DDBJ databases">
        <authorList>
            <person name="Zeng Z."/>
            <person name="Chen C."/>
        </authorList>
    </citation>
    <scope>NUCLEOTIDE SEQUENCE [LARGE SCALE GENOMIC DNA]</scope>
    <source>
        <strain evidence="1 2">F44-8</strain>
    </source>
</reference>
<dbReference type="Proteomes" id="UP000030129">
    <property type="component" value="Unassembled WGS sequence"/>
</dbReference>
<accession>A0A0A2LUB7</accession>
<evidence type="ECO:0000313" key="2">
    <source>
        <dbReference type="Proteomes" id="UP000030129"/>
    </source>
</evidence>
<dbReference type="EMBL" id="JRLV01000015">
    <property type="protein sequence ID" value="KGO79725.1"/>
    <property type="molecule type" value="Genomic_DNA"/>
</dbReference>